<comment type="subcellular location">
    <subcellularLocation>
        <location evidence="2 16">Golgi apparatus membrane</location>
        <topology evidence="2 16">Single-pass type II membrane protein</topology>
    </subcellularLocation>
</comment>
<evidence type="ECO:0000256" key="8">
    <source>
        <dbReference type="ARBA" id="ARBA00022968"/>
    </source>
</evidence>
<evidence type="ECO:0000256" key="4">
    <source>
        <dbReference type="ARBA" id="ARBA00008661"/>
    </source>
</evidence>
<sequence>MPMARCRRRTLLCVCLPCVLVGNLFIYIVVSVCMTMSQSPIRLPKRFIARGVSNSAALAPHPLRPFWNLRPDGGALWNRLQLVQDRSHNPILRGTQVQSPDDEGSASRYLAGTNCSRDRALTLCVPNVKTLPEQIREFVLNMHRRDYPLLLDQPAMCHSEGQEAPLLLMAIKSQEGNFENRQAIRQTWGRGGWVKGLEGKGGIVRRVFLLGKQDSSVGHYADMADLLELEKGRYRDILQWDFKDTFFNLTLKDVLFWHWLSHRCPDARFVFKGDDDVFVRTPALLDALLREEQESRLGSRREMRDFFVGDVIKNAVPLRQTSNKYFIPESFYKGLYPPYAGGGGVVYSGALALRLKEVSQRVHLFPIDDVYLGMCLQRLAVPPVHHRGFLTFDFPKKEGKKPCAYHSILLIHKRSPKEILTLWEDLKVPRPDCVNKTEGFGQVAITAKLTQTRNSH</sequence>
<keyword evidence="11" id="KW-0472">Membrane</keyword>
<evidence type="ECO:0000313" key="17">
    <source>
        <dbReference type="EMBL" id="KAJ8367300.1"/>
    </source>
</evidence>
<keyword evidence="9" id="KW-1133">Transmembrane helix</keyword>
<keyword evidence="5 16" id="KW-0328">Glycosyltransferase</keyword>
<dbReference type="AlphaFoldDB" id="A0AAD7R6R0"/>
<dbReference type="FunFam" id="3.90.550.50:FF:000010">
    <property type="entry name" value="Hexosyltransferase"/>
    <property type="match status" value="1"/>
</dbReference>
<dbReference type="Gene3D" id="3.90.550.50">
    <property type="match status" value="1"/>
</dbReference>
<keyword evidence="10 16" id="KW-0333">Golgi apparatus</keyword>
<name>A0AAD7R6R0_9TELE</name>
<evidence type="ECO:0000256" key="13">
    <source>
        <dbReference type="ARBA" id="ARBA00023211"/>
    </source>
</evidence>
<dbReference type="GO" id="GO:0008532">
    <property type="term" value="F:N-acetyllactosaminide beta-1,3-N-acetylglucosaminyltransferase activity"/>
    <property type="evidence" value="ECO:0007669"/>
    <property type="project" value="UniProtKB-EC"/>
</dbReference>
<keyword evidence="6" id="KW-0808">Transferase</keyword>
<evidence type="ECO:0000256" key="5">
    <source>
        <dbReference type="ARBA" id="ARBA00022676"/>
    </source>
</evidence>
<evidence type="ECO:0000256" key="7">
    <source>
        <dbReference type="ARBA" id="ARBA00022692"/>
    </source>
</evidence>
<keyword evidence="7" id="KW-0812">Transmembrane</keyword>
<dbReference type="InterPro" id="IPR002659">
    <property type="entry name" value="Glyco_trans_31"/>
</dbReference>
<evidence type="ECO:0000256" key="2">
    <source>
        <dbReference type="ARBA" id="ARBA00004323"/>
    </source>
</evidence>
<evidence type="ECO:0000256" key="10">
    <source>
        <dbReference type="ARBA" id="ARBA00023034"/>
    </source>
</evidence>
<accession>A0AAD7R6R0</accession>
<dbReference type="Pfam" id="PF01762">
    <property type="entry name" value="Galactosyl_T"/>
    <property type="match status" value="1"/>
</dbReference>
<evidence type="ECO:0000256" key="14">
    <source>
        <dbReference type="ARBA" id="ARBA00050470"/>
    </source>
</evidence>
<comment type="cofactor">
    <cofactor evidence="1">
        <name>Mn(2+)</name>
        <dbReference type="ChEBI" id="CHEBI:29035"/>
    </cofactor>
</comment>
<dbReference type="Proteomes" id="UP001221898">
    <property type="component" value="Unassembled WGS sequence"/>
</dbReference>
<comment type="caution">
    <text evidence="17">The sequence shown here is derived from an EMBL/GenBank/DDBJ whole genome shotgun (WGS) entry which is preliminary data.</text>
</comment>
<dbReference type="GO" id="GO:0000139">
    <property type="term" value="C:Golgi membrane"/>
    <property type="evidence" value="ECO:0007669"/>
    <property type="project" value="UniProtKB-SubCell"/>
</dbReference>
<dbReference type="EMBL" id="JAINUG010000489">
    <property type="protein sequence ID" value="KAJ8367300.1"/>
    <property type="molecule type" value="Genomic_DNA"/>
</dbReference>
<comment type="similarity">
    <text evidence="4 16">Belongs to the glycosyltransferase 31 family.</text>
</comment>
<dbReference type="GO" id="GO:0006493">
    <property type="term" value="P:protein O-linked glycosylation"/>
    <property type="evidence" value="ECO:0007669"/>
    <property type="project" value="TreeGrafter"/>
</dbReference>
<evidence type="ECO:0000256" key="11">
    <source>
        <dbReference type="ARBA" id="ARBA00023136"/>
    </source>
</evidence>
<keyword evidence="13" id="KW-0464">Manganese</keyword>
<keyword evidence="12" id="KW-0325">Glycoprotein</keyword>
<dbReference type="GO" id="GO:0030311">
    <property type="term" value="P:poly-N-acetyllactosamine biosynthetic process"/>
    <property type="evidence" value="ECO:0007669"/>
    <property type="project" value="TreeGrafter"/>
</dbReference>
<evidence type="ECO:0000256" key="3">
    <source>
        <dbReference type="ARBA" id="ARBA00004922"/>
    </source>
</evidence>
<evidence type="ECO:0000256" key="9">
    <source>
        <dbReference type="ARBA" id="ARBA00022989"/>
    </source>
</evidence>
<keyword evidence="8" id="KW-0735">Signal-anchor</keyword>
<evidence type="ECO:0000256" key="16">
    <source>
        <dbReference type="RuleBase" id="RU363063"/>
    </source>
</evidence>
<reference evidence="17" key="1">
    <citation type="journal article" date="2023" name="Science">
        <title>Genome structures resolve the early diversification of teleost fishes.</title>
        <authorList>
            <person name="Parey E."/>
            <person name="Louis A."/>
            <person name="Montfort J."/>
            <person name="Bouchez O."/>
            <person name="Roques C."/>
            <person name="Iampietro C."/>
            <person name="Lluch J."/>
            <person name="Castinel A."/>
            <person name="Donnadieu C."/>
            <person name="Desvignes T."/>
            <person name="Floi Bucao C."/>
            <person name="Jouanno E."/>
            <person name="Wen M."/>
            <person name="Mejri S."/>
            <person name="Dirks R."/>
            <person name="Jansen H."/>
            <person name="Henkel C."/>
            <person name="Chen W.J."/>
            <person name="Zahm M."/>
            <person name="Cabau C."/>
            <person name="Klopp C."/>
            <person name="Thompson A.W."/>
            <person name="Robinson-Rechavi M."/>
            <person name="Braasch I."/>
            <person name="Lecointre G."/>
            <person name="Bobe J."/>
            <person name="Postlethwait J.H."/>
            <person name="Berthelot C."/>
            <person name="Roest Crollius H."/>
            <person name="Guiguen Y."/>
        </authorList>
    </citation>
    <scope>NUCLEOTIDE SEQUENCE</scope>
    <source>
        <strain evidence="17">NC1722</strain>
    </source>
</reference>
<dbReference type="PANTHER" id="PTHR11214:SF234">
    <property type="entry name" value="HEXOSYLTRANSFERASE"/>
    <property type="match status" value="1"/>
</dbReference>
<gene>
    <name evidence="17" type="ORF">AAFF_G00321100</name>
</gene>
<dbReference type="EC" id="2.4.1.-" evidence="16"/>
<evidence type="ECO:0000256" key="12">
    <source>
        <dbReference type="ARBA" id="ARBA00023180"/>
    </source>
</evidence>
<proteinExistence type="inferred from homology"/>
<comment type="pathway">
    <text evidence="3">Protein modification; protein glycosylation.</text>
</comment>
<keyword evidence="18" id="KW-1185">Reference proteome</keyword>
<organism evidence="17 18">
    <name type="scientific">Aldrovandia affinis</name>
    <dbReference type="NCBI Taxonomy" id="143900"/>
    <lineage>
        <taxon>Eukaryota</taxon>
        <taxon>Metazoa</taxon>
        <taxon>Chordata</taxon>
        <taxon>Craniata</taxon>
        <taxon>Vertebrata</taxon>
        <taxon>Euteleostomi</taxon>
        <taxon>Actinopterygii</taxon>
        <taxon>Neopterygii</taxon>
        <taxon>Teleostei</taxon>
        <taxon>Notacanthiformes</taxon>
        <taxon>Halosauridae</taxon>
        <taxon>Aldrovandia</taxon>
    </lineage>
</organism>
<evidence type="ECO:0000256" key="15">
    <source>
        <dbReference type="ARBA" id="ARBA00065824"/>
    </source>
</evidence>
<dbReference type="PANTHER" id="PTHR11214">
    <property type="entry name" value="BETA-1,3-N-ACETYLGLUCOSAMINYLTRANSFERASE"/>
    <property type="match status" value="1"/>
</dbReference>
<evidence type="ECO:0000256" key="6">
    <source>
        <dbReference type="ARBA" id="ARBA00022679"/>
    </source>
</evidence>
<comment type="subunit">
    <text evidence="15">Interacts with B3GNT8; this interaction greatly increases B3GNT2 catalytic activity, independently of B3GNT8 enzymatic activity.</text>
</comment>
<evidence type="ECO:0000256" key="1">
    <source>
        <dbReference type="ARBA" id="ARBA00001936"/>
    </source>
</evidence>
<protein>
    <recommendedName>
        <fullName evidence="16">Hexosyltransferase</fullName>
        <ecNumber evidence="16">2.4.1.-</ecNumber>
    </recommendedName>
</protein>
<evidence type="ECO:0000313" key="18">
    <source>
        <dbReference type="Proteomes" id="UP001221898"/>
    </source>
</evidence>
<comment type="catalytic activity">
    <reaction evidence="14">
        <text>a beta-D-galactosyl-(1-&gt;4)-N-acetyl-beta-D-glucosaminyl derivative + UDP-N-acetyl-alpha-D-glucosamine = an N-acetyl-beta-D-glucosaminyl-(1-&gt;3)-beta-D-galactosyl-(1-&gt;4)-N-acetyl-beta-D-glucosaminyl derivative + UDP + H(+)</text>
        <dbReference type="Rhea" id="RHEA:14389"/>
        <dbReference type="ChEBI" id="CHEBI:15378"/>
        <dbReference type="ChEBI" id="CHEBI:57705"/>
        <dbReference type="ChEBI" id="CHEBI:58223"/>
        <dbReference type="ChEBI" id="CHEBI:133507"/>
        <dbReference type="ChEBI" id="CHEBI:134090"/>
        <dbReference type="EC" id="2.4.1.149"/>
    </reaction>
</comment>